<dbReference type="GO" id="GO:0009117">
    <property type="term" value="P:nucleotide metabolic process"/>
    <property type="evidence" value="ECO:0007669"/>
    <property type="project" value="UniProtKB-KW"/>
</dbReference>
<evidence type="ECO:0000256" key="4">
    <source>
        <dbReference type="ARBA" id="ARBA00022801"/>
    </source>
</evidence>
<evidence type="ECO:0000256" key="2">
    <source>
        <dbReference type="ARBA" id="ARBA00006676"/>
    </source>
</evidence>
<evidence type="ECO:0000256" key="6">
    <source>
        <dbReference type="ARBA" id="ARBA00023080"/>
    </source>
</evidence>
<dbReference type="InterPro" id="IPR006330">
    <property type="entry name" value="Ado/ade_deaminase"/>
</dbReference>
<evidence type="ECO:0000313" key="9">
    <source>
        <dbReference type="EMBL" id="PWN87827.1"/>
    </source>
</evidence>
<dbReference type="SUPFAM" id="SSF51556">
    <property type="entry name" value="Metallo-dependent hydrolases"/>
    <property type="match status" value="1"/>
</dbReference>
<evidence type="ECO:0000313" key="10">
    <source>
        <dbReference type="Proteomes" id="UP000245768"/>
    </source>
</evidence>
<dbReference type="FunCoup" id="A0A316YEI0">
    <property type="interactions" value="164"/>
</dbReference>
<evidence type="ECO:0000256" key="3">
    <source>
        <dbReference type="ARBA" id="ARBA00022723"/>
    </source>
</evidence>
<accession>A0A316YEI0</accession>
<comment type="cofactor">
    <cofactor evidence="1">
        <name>Zn(2+)</name>
        <dbReference type="ChEBI" id="CHEBI:29105"/>
    </cofactor>
</comment>
<keyword evidence="10" id="KW-1185">Reference proteome</keyword>
<dbReference type="InterPro" id="IPR001365">
    <property type="entry name" value="A_deaminase_dom"/>
</dbReference>
<gene>
    <name evidence="9" type="ORF">FA10DRAFT_269110</name>
</gene>
<evidence type="ECO:0000256" key="5">
    <source>
        <dbReference type="ARBA" id="ARBA00022833"/>
    </source>
</evidence>
<dbReference type="RefSeq" id="XP_025375025.1">
    <property type="nucleotide sequence ID" value="XM_025522621.1"/>
</dbReference>
<keyword evidence="4 9" id="KW-0378">Hydrolase</keyword>
<evidence type="ECO:0000256" key="7">
    <source>
        <dbReference type="ARBA" id="ARBA00048787"/>
    </source>
</evidence>
<dbReference type="Pfam" id="PF00962">
    <property type="entry name" value="A_deaminase"/>
    <property type="match status" value="1"/>
</dbReference>
<evidence type="ECO:0000259" key="8">
    <source>
        <dbReference type="Pfam" id="PF00962"/>
    </source>
</evidence>
<comment type="similarity">
    <text evidence="2">Belongs to the metallo-dependent hydrolases superfamily. Adenosine and AMP deaminases family.</text>
</comment>
<dbReference type="GO" id="GO:0004000">
    <property type="term" value="F:adenosine deaminase activity"/>
    <property type="evidence" value="ECO:0007669"/>
    <property type="project" value="TreeGrafter"/>
</dbReference>
<dbReference type="InParanoid" id="A0A316YEI0"/>
<dbReference type="InterPro" id="IPR032466">
    <property type="entry name" value="Metal_Hydrolase"/>
</dbReference>
<keyword evidence="6" id="KW-0546">Nucleotide metabolism</keyword>
<name>A0A316YEI0_9BASI</name>
<dbReference type="GO" id="GO:0006154">
    <property type="term" value="P:adenosine catabolic process"/>
    <property type="evidence" value="ECO:0007669"/>
    <property type="project" value="TreeGrafter"/>
</dbReference>
<dbReference type="EMBL" id="KZ819639">
    <property type="protein sequence ID" value="PWN87827.1"/>
    <property type="molecule type" value="Genomic_DNA"/>
</dbReference>
<dbReference type="GeneID" id="37044537"/>
<protein>
    <submittedName>
        <fullName evidence="9">Metallo-dependent hydrolase</fullName>
    </submittedName>
</protein>
<evidence type="ECO:0000256" key="1">
    <source>
        <dbReference type="ARBA" id="ARBA00001947"/>
    </source>
</evidence>
<dbReference type="Gene3D" id="3.20.20.140">
    <property type="entry name" value="Metal-dependent hydrolases"/>
    <property type="match status" value="1"/>
</dbReference>
<dbReference type="PANTHER" id="PTHR11409">
    <property type="entry name" value="ADENOSINE DEAMINASE"/>
    <property type="match status" value="1"/>
</dbReference>
<dbReference type="Proteomes" id="UP000245768">
    <property type="component" value="Unassembled WGS sequence"/>
</dbReference>
<dbReference type="OrthoDB" id="272271at2759"/>
<keyword evidence="5" id="KW-0862">Zinc</keyword>
<reference evidence="9 10" key="1">
    <citation type="journal article" date="2018" name="Mol. Biol. Evol.">
        <title>Broad Genomic Sampling Reveals a Smut Pathogenic Ancestry of the Fungal Clade Ustilaginomycotina.</title>
        <authorList>
            <person name="Kijpornyongpan T."/>
            <person name="Mondo S.J."/>
            <person name="Barry K."/>
            <person name="Sandor L."/>
            <person name="Lee J."/>
            <person name="Lipzen A."/>
            <person name="Pangilinan J."/>
            <person name="LaButti K."/>
            <person name="Hainaut M."/>
            <person name="Henrissat B."/>
            <person name="Grigoriev I.V."/>
            <person name="Spatafora J.W."/>
            <person name="Aime M.C."/>
        </authorList>
    </citation>
    <scope>NUCLEOTIDE SEQUENCE [LARGE SCALE GENOMIC DNA]</scope>
    <source>
        <strain evidence="9 10">MCA 4198</strain>
    </source>
</reference>
<feature type="domain" description="Adenosine deaminase" evidence="8">
    <location>
        <begin position="26"/>
        <end position="342"/>
    </location>
</feature>
<comment type="catalytic activity">
    <reaction evidence="7">
        <text>N(6)-methyl-AMP + H2O + H(+) = IMP + methylamine</text>
        <dbReference type="Rhea" id="RHEA:16001"/>
        <dbReference type="ChEBI" id="CHEBI:15377"/>
        <dbReference type="ChEBI" id="CHEBI:15378"/>
        <dbReference type="ChEBI" id="CHEBI:58053"/>
        <dbReference type="ChEBI" id="CHEBI:59338"/>
        <dbReference type="ChEBI" id="CHEBI:144842"/>
    </reaction>
    <physiologicalReaction direction="left-to-right" evidence="7">
        <dbReference type="Rhea" id="RHEA:16002"/>
    </physiologicalReaction>
</comment>
<keyword evidence="3" id="KW-0479">Metal-binding</keyword>
<sequence length="356" mass="39364">MAPNGTSAVGAQPYTEEQLDFCRRLPKVERHAHLNGSVRQSTLQELYKKTSEGTSTSSAASVAIAKGDTRNLSEMFAVFGVVHHVVRGAELLTRVTREVLEDMSADGVVYAELRTTPREHQDVGLDKRAYIEAVLQGIEEHRRLAKDGVCIARLILSIDRKDPVTVAEDTVNLAIEYSNRGVVGLDLCGDPALGWGRWRQDWEPAFERGRKQAGLKVTLHAAEMAGMDEEMADMLAWGPDSLGHVCFLSPGEELRLFESRTPVELCLSSNVLSKSVESYSAHHFGRFLERGHPLAICTDDVLVFSSPLSREYALAMSTFGLDEAKVTDLARDAFETSFLEKGRDYNEVLARLRAPS</sequence>
<proteinExistence type="inferred from homology"/>
<dbReference type="CDD" id="cd00443">
    <property type="entry name" value="ADA_AMPD"/>
    <property type="match status" value="1"/>
</dbReference>
<dbReference type="STRING" id="215250.A0A316YEI0"/>
<dbReference type="AlphaFoldDB" id="A0A316YEI0"/>
<dbReference type="GO" id="GO:0046872">
    <property type="term" value="F:metal ion binding"/>
    <property type="evidence" value="ECO:0007669"/>
    <property type="project" value="UniProtKB-KW"/>
</dbReference>
<dbReference type="PANTHER" id="PTHR11409:SF42">
    <property type="entry name" value="ADENOSINE DEAMINASE-LIKE PROTEIN"/>
    <property type="match status" value="1"/>
</dbReference>
<organism evidence="9 10">
    <name type="scientific">Acaromyces ingoldii</name>
    <dbReference type="NCBI Taxonomy" id="215250"/>
    <lineage>
        <taxon>Eukaryota</taxon>
        <taxon>Fungi</taxon>
        <taxon>Dikarya</taxon>
        <taxon>Basidiomycota</taxon>
        <taxon>Ustilaginomycotina</taxon>
        <taxon>Exobasidiomycetes</taxon>
        <taxon>Exobasidiales</taxon>
        <taxon>Cryptobasidiaceae</taxon>
        <taxon>Acaromyces</taxon>
    </lineage>
</organism>
<dbReference type="GO" id="GO:0046103">
    <property type="term" value="P:inosine biosynthetic process"/>
    <property type="evidence" value="ECO:0007669"/>
    <property type="project" value="TreeGrafter"/>
</dbReference>